<dbReference type="Proteomes" id="UP000805193">
    <property type="component" value="Unassembled WGS sequence"/>
</dbReference>
<reference evidence="1 2" key="1">
    <citation type="journal article" date="2020" name="Cell">
        <title>Large-Scale Comparative Analyses of Tick Genomes Elucidate Their Genetic Diversity and Vector Capacities.</title>
        <authorList>
            <consortium name="Tick Genome and Microbiome Consortium (TIGMIC)"/>
            <person name="Jia N."/>
            <person name="Wang J."/>
            <person name="Shi W."/>
            <person name="Du L."/>
            <person name="Sun Y."/>
            <person name="Zhan W."/>
            <person name="Jiang J.F."/>
            <person name="Wang Q."/>
            <person name="Zhang B."/>
            <person name="Ji P."/>
            <person name="Bell-Sakyi L."/>
            <person name="Cui X.M."/>
            <person name="Yuan T.T."/>
            <person name="Jiang B.G."/>
            <person name="Yang W.F."/>
            <person name="Lam T.T."/>
            <person name="Chang Q.C."/>
            <person name="Ding S.J."/>
            <person name="Wang X.J."/>
            <person name="Zhu J.G."/>
            <person name="Ruan X.D."/>
            <person name="Zhao L."/>
            <person name="Wei J.T."/>
            <person name="Ye R.Z."/>
            <person name="Que T.C."/>
            <person name="Du C.H."/>
            <person name="Zhou Y.H."/>
            <person name="Cheng J.X."/>
            <person name="Dai P.F."/>
            <person name="Guo W.B."/>
            <person name="Han X.H."/>
            <person name="Huang E.J."/>
            <person name="Li L.F."/>
            <person name="Wei W."/>
            <person name="Gao Y.C."/>
            <person name="Liu J.Z."/>
            <person name="Shao H.Z."/>
            <person name="Wang X."/>
            <person name="Wang C.C."/>
            <person name="Yang T.C."/>
            <person name="Huo Q.B."/>
            <person name="Li W."/>
            <person name="Chen H.Y."/>
            <person name="Chen S.E."/>
            <person name="Zhou L.G."/>
            <person name="Ni X.B."/>
            <person name="Tian J.H."/>
            <person name="Sheng Y."/>
            <person name="Liu T."/>
            <person name="Pan Y.S."/>
            <person name="Xia L.Y."/>
            <person name="Li J."/>
            <person name="Zhao F."/>
            <person name="Cao W.C."/>
        </authorList>
    </citation>
    <scope>NUCLEOTIDE SEQUENCE [LARGE SCALE GENOMIC DNA]</scope>
    <source>
        <strain evidence="1">Iper-2018</strain>
    </source>
</reference>
<keyword evidence="2" id="KW-1185">Reference proteome</keyword>
<gene>
    <name evidence="1" type="ORF">HPB47_022572</name>
</gene>
<dbReference type="EMBL" id="JABSTQ010009310">
    <property type="protein sequence ID" value="KAG0430564.1"/>
    <property type="molecule type" value="Genomic_DNA"/>
</dbReference>
<name>A0AC60Q9B4_IXOPE</name>
<proteinExistence type="predicted"/>
<evidence type="ECO:0000313" key="1">
    <source>
        <dbReference type="EMBL" id="KAG0430564.1"/>
    </source>
</evidence>
<organism evidence="1 2">
    <name type="scientific">Ixodes persulcatus</name>
    <name type="common">Taiga tick</name>
    <dbReference type="NCBI Taxonomy" id="34615"/>
    <lineage>
        <taxon>Eukaryota</taxon>
        <taxon>Metazoa</taxon>
        <taxon>Ecdysozoa</taxon>
        <taxon>Arthropoda</taxon>
        <taxon>Chelicerata</taxon>
        <taxon>Arachnida</taxon>
        <taxon>Acari</taxon>
        <taxon>Parasitiformes</taxon>
        <taxon>Ixodida</taxon>
        <taxon>Ixodoidea</taxon>
        <taxon>Ixodidae</taxon>
        <taxon>Ixodinae</taxon>
        <taxon>Ixodes</taxon>
    </lineage>
</organism>
<accession>A0AC60Q9B4</accession>
<evidence type="ECO:0000313" key="2">
    <source>
        <dbReference type="Proteomes" id="UP000805193"/>
    </source>
</evidence>
<comment type="caution">
    <text evidence="1">The sequence shown here is derived from an EMBL/GenBank/DDBJ whole genome shotgun (WGS) entry which is preliminary data.</text>
</comment>
<sequence>MAKFASSGSDADTVNEQALLKTFIVPELYAESNQFPRQTNIKTLDSMQILFGSRPNASQQFIDVGCGTGDFTRQELLPRCQPCRRIVATDVSREMVEYARENFGHPQIAYEVHDIESDVSELVQKYGKFDRVYSFFTLHWTVDLAAALRSVADLMTDDGECLLVFPARITLYRVWRKIVAMDRWKQYKAVIERLIPPSQDIGDRSGLTSYMLGVLEGSNLKPRTCQVLSEDLSHMHVDKYVQVELSLDPILPLLPEGSKTVFKSDVAEIIRKMWTEKPTGGPQYLSDIFVVHAQKLF</sequence>
<protein>
    <submittedName>
        <fullName evidence="1">Uncharacterized protein</fullName>
    </submittedName>
</protein>